<evidence type="ECO:0008006" key="5">
    <source>
        <dbReference type="Google" id="ProtNLM"/>
    </source>
</evidence>
<feature type="transmembrane region" description="Helical" evidence="2">
    <location>
        <begin position="83"/>
        <end position="102"/>
    </location>
</feature>
<keyword evidence="2" id="KW-0812">Transmembrane</keyword>
<feature type="transmembrane region" description="Helical" evidence="2">
    <location>
        <begin position="153"/>
        <end position="170"/>
    </location>
</feature>
<reference evidence="3" key="1">
    <citation type="submission" date="2020-01" db="EMBL/GenBank/DDBJ databases">
        <authorList>
            <person name="Mishra B."/>
        </authorList>
    </citation>
    <scope>NUCLEOTIDE SEQUENCE [LARGE SCALE GENOMIC DNA]</scope>
</reference>
<feature type="compositionally biased region" description="Basic and acidic residues" evidence="1">
    <location>
        <begin position="9"/>
        <end position="22"/>
    </location>
</feature>
<proteinExistence type="predicted"/>
<evidence type="ECO:0000313" key="3">
    <source>
        <dbReference type="EMBL" id="CAA7026693.1"/>
    </source>
</evidence>
<dbReference type="PANTHER" id="PTHR46225:SF13">
    <property type="entry name" value="E3 UBIQUITIN-PROTEIN LIGASE-RELATED"/>
    <property type="match status" value="1"/>
</dbReference>
<feature type="transmembrane region" description="Helical" evidence="2">
    <location>
        <begin position="124"/>
        <end position="141"/>
    </location>
</feature>
<feature type="region of interest" description="Disordered" evidence="1">
    <location>
        <begin position="1"/>
        <end position="44"/>
    </location>
</feature>
<sequence length="214" mass="24176">MEGPLLSKSDSDSSSNDHEHIVDMTADEQTPPHEAEDVQSSAGSSTNPINVWNLIEFVLNLVQIVAAIVVVTRAKDEHAQVWIVSYTCGCIATLPILVWRFWQHKPCVGAYTRLNEVMDLWSKVIEYLFVGWVVLLLWYLTDSLSSLDNTTQHFWLCVAFLAFSFIRYVIPKLLCATMGLCFLSKVVAETIMEVVQVTLQSIFVVFYMCFAADN</sequence>
<evidence type="ECO:0000256" key="1">
    <source>
        <dbReference type="SAM" id="MobiDB-lite"/>
    </source>
</evidence>
<dbReference type="OrthoDB" id="1109690at2759"/>
<feature type="transmembrane region" description="Helical" evidence="2">
    <location>
        <begin position="190"/>
        <end position="210"/>
    </location>
</feature>
<comment type="caution">
    <text evidence="3">The sequence shown here is derived from an EMBL/GenBank/DDBJ whole genome shotgun (WGS) entry which is preliminary data.</text>
</comment>
<feature type="transmembrane region" description="Helical" evidence="2">
    <location>
        <begin position="51"/>
        <end position="71"/>
    </location>
</feature>
<name>A0A6D2INN2_9BRAS</name>
<organism evidence="3 4">
    <name type="scientific">Microthlaspi erraticum</name>
    <dbReference type="NCBI Taxonomy" id="1685480"/>
    <lineage>
        <taxon>Eukaryota</taxon>
        <taxon>Viridiplantae</taxon>
        <taxon>Streptophyta</taxon>
        <taxon>Embryophyta</taxon>
        <taxon>Tracheophyta</taxon>
        <taxon>Spermatophyta</taxon>
        <taxon>Magnoliopsida</taxon>
        <taxon>eudicotyledons</taxon>
        <taxon>Gunneridae</taxon>
        <taxon>Pentapetalae</taxon>
        <taxon>rosids</taxon>
        <taxon>malvids</taxon>
        <taxon>Brassicales</taxon>
        <taxon>Brassicaceae</taxon>
        <taxon>Coluteocarpeae</taxon>
        <taxon>Microthlaspi</taxon>
    </lineage>
</organism>
<keyword evidence="2" id="KW-1133">Transmembrane helix</keyword>
<dbReference type="Proteomes" id="UP000467841">
    <property type="component" value="Unassembled WGS sequence"/>
</dbReference>
<protein>
    <recommendedName>
        <fullName evidence="5">Transmembrane protein</fullName>
    </recommendedName>
</protein>
<keyword evidence="2" id="KW-0472">Membrane</keyword>
<dbReference type="AlphaFoldDB" id="A0A6D2INN2"/>
<keyword evidence="4" id="KW-1185">Reference proteome</keyword>
<dbReference type="PANTHER" id="PTHR46225">
    <property type="entry name" value="C3H4 TYPE ZINC FINGER PROTEIN"/>
    <property type="match status" value="1"/>
</dbReference>
<evidence type="ECO:0000256" key="2">
    <source>
        <dbReference type="SAM" id="Phobius"/>
    </source>
</evidence>
<gene>
    <name evidence="3" type="ORF">MERR_LOCUS13928</name>
</gene>
<accession>A0A6D2INN2</accession>
<dbReference type="EMBL" id="CACVBM020001052">
    <property type="protein sequence ID" value="CAA7026693.1"/>
    <property type="molecule type" value="Genomic_DNA"/>
</dbReference>
<evidence type="ECO:0000313" key="4">
    <source>
        <dbReference type="Proteomes" id="UP000467841"/>
    </source>
</evidence>